<protein>
    <submittedName>
        <fullName evidence="1">Molybdate ABC transporter substrate-binding protein</fullName>
    </submittedName>
</protein>
<gene>
    <name evidence="1" type="primary">modA</name>
    <name evidence="1" type="ORF">JHL16_17265</name>
</gene>
<name>A0ACC5R657_9HYPH</name>
<keyword evidence="2" id="KW-1185">Reference proteome</keyword>
<proteinExistence type="predicted"/>
<sequence>MHAIRRILLSAAILLGFAAHASADPVNVFAAASLKNALDAVSEVWKAEAGKETKNTYAASSALAKQIEQGAPADVFISADLDWMDYVAEKKLIKSDTRKTLLGNQLVLVAAKDSGLKLEIKEGADLAGALARGKLAVGDVKAVPAGKYAKAALEKLGLWASVEKSLAMSENVRAALALVARGEAKLGIVYATDAKAEKEVAVAGVFPEDSHPPIVYPVAVIVSSKNADAEAFVTYLSSPKAQEIFTAQGFTILK</sequence>
<organism evidence="1 2">
    <name type="scientific">Taklimakanibacter albus</name>
    <dbReference type="NCBI Taxonomy" id="2800327"/>
    <lineage>
        <taxon>Bacteria</taxon>
        <taxon>Pseudomonadati</taxon>
        <taxon>Pseudomonadota</taxon>
        <taxon>Alphaproteobacteria</taxon>
        <taxon>Hyphomicrobiales</taxon>
        <taxon>Aestuariivirgaceae</taxon>
        <taxon>Taklimakanibacter</taxon>
    </lineage>
</organism>
<dbReference type="EMBL" id="JAENHL010000007">
    <property type="protein sequence ID" value="MBK1868105.1"/>
    <property type="molecule type" value="Genomic_DNA"/>
</dbReference>
<evidence type="ECO:0000313" key="2">
    <source>
        <dbReference type="Proteomes" id="UP000616151"/>
    </source>
</evidence>
<dbReference type="Proteomes" id="UP000616151">
    <property type="component" value="Unassembled WGS sequence"/>
</dbReference>
<accession>A0ACC5R657</accession>
<comment type="caution">
    <text evidence="1">The sequence shown here is derived from an EMBL/GenBank/DDBJ whole genome shotgun (WGS) entry which is preliminary data.</text>
</comment>
<evidence type="ECO:0000313" key="1">
    <source>
        <dbReference type="EMBL" id="MBK1868105.1"/>
    </source>
</evidence>
<reference evidence="1" key="1">
    <citation type="submission" date="2021-01" db="EMBL/GenBank/DDBJ databases">
        <authorList>
            <person name="Sun Q."/>
        </authorList>
    </citation>
    <scope>NUCLEOTIDE SEQUENCE</scope>
    <source>
        <strain evidence="1">YIM B02566</strain>
    </source>
</reference>